<protein>
    <recommendedName>
        <fullName evidence="2">SAM domain-containing protein</fullName>
    </recommendedName>
</protein>
<dbReference type="InterPro" id="IPR001660">
    <property type="entry name" value="SAM"/>
</dbReference>
<dbReference type="GO" id="GO:0005634">
    <property type="term" value="C:nucleus"/>
    <property type="evidence" value="ECO:0007669"/>
    <property type="project" value="TreeGrafter"/>
</dbReference>
<accession>A0A8S0YV65</accession>
<evidence type="ECO:0000313" key="4">
    <source>
        <dbReference type="Proteomes" id="UP000494106"/>
    </source>
</evidence>
<dbReference type="Pfam" id="PF00536">
    <property type="entry name" value="SAM_1"/>
    <property type="match status" value="1"/>
</dbReference>
<feature type="compositionally biased region" description="Basic and acidic residues" evidence="1">
    <location>
        <begin position="120"/>
        <end position="139"/>
    </location>
</feature>
<evidence type="ECO:0000313" key="3">
    <source>
        <dbReference type="EMBL" id="CAB3223252.1"/>
    </source>
</evidence>
<evidence type="ECO:0000259" key="2">
    <source>
        <dbReference type="Pfam" id="PF00536"/>
    </source>
</evidence>
<keyword evidence="4" id="KW-1185">Reference proteome</keyword>
<dbReference type="InterPro" id="IPR013761">
    <property type="entry name" value="SAM/pointed_sf"/>
</dbReference>
<proteinExistence type="predicted"/>
<dbReference type="OrthoDB" id="5800688at2759"/>
<reference evidence="3 4" key="1">
    <citation type="submission" date="2020-04" db="EMBL/GenBank/DDBJ databases">
        <authorList>
            <person name="Wallbank WR R."/>
            <person name="Pardo Diaz C."/>
            <person name="Kozak K."/>
            <person name="Martin S."/>
            <person name="Jiggins C."/>
            <person name="Moest M."/>
            <person name="Warren A I."/>
            <person name="Byers J.R.P. K."/>
            <person name="Montejo-Kovacevich G."/>
            <person name="Yen C E."/>
        </authorList>
    </citation>
    <scope>NUCLEOTIDE SEQUENCE [LARGE SCALE GENOMIC DNA]</scope>
</reference>
<comment type="caution">
    <text evidence="3">The sequence shown here is derived from an EMBL/GenBank/DDBJ whole genome shotgun (WGS) entry which is preliminary data.</text>
</comment>
<dbReference type="AlphaFoldDB" id="A0A8S0YV65"/>
<dbReference type="GO" id="GO:0045892">
    <property type="term" value="P:negative regulation of DNA-templated transcription"/>
    <property type="evidence" value="ECO:0007669"/>
    <property type="project" value="TreeGrafter"/>
</dbReference>
<feature type="compositionally biased region" description="Polar residues" evidence="1">
    <location>
        <begin position="87"/>
        <end position="101"/>
    </location>
</feature>
<organism evidence="3 4">
    <name type="scientific">Arctia plantaginis</name>
    <name type="common">Wood tiger moth</name>
    <name type="synonym">Phalaena plantaginis</name>
    <dbReference type="NCBI Taxonomy" id="874455"/>
    <lineage>
        <taxon>Eukaryota</taxon>
        <taxon>Metazoa</taxon>
        <taxon>Ecdysozoa</taxon>
        <taxon>Arthropoda</taxon>
        <taxon>Hexapoda</taxon>
        <taxon>Insecta</taxon>
        <taxon>Pterygota</taxon>
        <taxon>Neoptera</taxon>
        <taxon>Endopterygota</taxon>
        <taxon>Lepidoptera</taxon>
        <taxon>Glossata</taxon>
        <taxon>Ditrysia</taxon>
        <taxon>Noctuoidea</taxon>
        <taxon>Erebidae</taxon>
        <taxon>Arctiinae</taxon>
        <taxon>Arctia</taxon>
    </lineage>
</organism>
<dbReference type="PANTHER" id="PTHR12247">
    <property type="entry name" value="POLYCOMB GROUP PROTEIN"/>
    <property type="match status" value="1"/>
</dbReference>
<evidence type="ECO:0000256" key="1">
    <source>
        <dbReference type="SAM" id="MobiDB-lite"/>
    </source>
</evidence>
<feature type="compositionally biased region" description="Polar residues" evidence="1">
    <location>
        <begin position="65"/>
        <end position="79"/>
    </location>
</feature>
<feature type="region of interest" description="Disordered" evidence="1">
    <location>
        <begin position="40"/>
        <end position="174"/>
    </location>
</feature>
<dbReference type="Proteomes" id="UP000494106">
    <property type="component" value="Unassembled WGS sequence"/>
</dbReference>
<name>A0A8S0YV65_ARCPL</name>
<dbReference type="Gene3D" id="1.10.150.50">
    <property type="entry name" value="Transcription Factor, Ets-1"/>
    <property type="match status" value="1"/>
</dbReference>
<dbReference type="GO" id="GO:0042393">
    <property type="term" value="F:histone binding"/>
    <property type="evidence" value="ECO:0007669"/>
    <property type="project" value="TreeGrafter"/>
</dbReference>
<dbReference type="PANTHER" id="PTHR12247:SF104">
    <property type="entry name" value="POLYCOMB PROTEIN SFMBT"/>
    <property type="match status" value="1"/>
</dbReference>
<dbReference type="EMBL" id="CADEBC010000135">
    <property type="protein sequence ID" value="CAB3223252.1"/>
    <property type="molecule type" value="Genomic_DNA"/>
</dbReference>
<feature type="domain" description="SAM" evidence="2">
    <location>
        <begin position="198"/>
        <end position="258"/>
    </location>
</feature>
<gene>
    <name evidence="3" type="ORF">APLA_LOCUS1534</name>
</gene>
<dbReference type="GO" id="GO:0003682">
    <property type="term" value="F:chromatin binding"/>
    <property type="evidence" value="ECO:0007669"/>
    <property type="project" value="TreeGrafter"/>
</dbReference>
<dbReference type="InterPro" id="IPR050548">
    <property type="entry name" value="PcG_chromatin_remod_factors"/>
</dbReference>
<dbReference type="SUPFAM" id="SSF47769">
    <property type="entry name" value="SAM/Pointed domain"/>
    <property type="match status" value="1"/>
</dbReference>
<sequence length="272" mass="30041">MVGEPNTINGYGLIVRMCIPLAGAEQWDTGSKAHYNLHQDRLASTRRSNRNDERNKVVGLKGTAQPPNTNEENSQNSDMGDTKSDTKSLSPPTSISETSADTEAKPEQEADVVEATPVKMDVDPESKDSNEPSEERLADISEDIPSLPTPADICNDSSQSVAQLSPELPEEEDSDKVIPRLVNNSVPPEVLNIVDPENWTTADVAKFLTVNDCQPYCINFINITGAMMLQLSKDEIIELLEMKVGPSLKIFDLIQQLKCKIKQPQCRMLNFK</sequence>
<feature type="compositionally biased region" description="Basic and acidic residues" evidence="1">
    <location>
        <begin position="40"/>
        <end position="56"/>
    </location>
</feature>